<dbReference type="RefSeq" id="XP_001745506.1">
    <property type="nucleotide sequence ID" value="XM_001745454.1"/>
</dbReference>
<dbReference type="GeneID" id="5890875"/>
<evidence type="ECO:0000256" key="1">
    <source>
        <dbReference type="SAM" id="Coils"/>
    </source>
</evidence>
<dbReference type="InterPro" id="IPR004827">
    <property type="entry name" value="bZIP"/>
</dbReference>
<dbReference type="CDD" id="cd14686">
    <property type="entry name" value="bZIP"/>
    <property type="match status" value="1"/>
</dbReference>
<feature type="compositionally biased region" description="Polar residues" evidence="2">
    <location>
        <begin position="315"/>
        <end position="328"/>
    </location>
</feature>
<reference evidence="4 5" key="1">
    <citation type="journal article" date="2008" name="Nature">
        <title>The genome of the choanoflagellate Monosiga brevicollis and the origin of metazoans.</title>
        <authorList>
            <consortium name="JGI Sequencing"/>
            <person name="King N."/>
            <person name="Westbrook M.J."/>
            <person name="Young S.L."/>
            <person name="Kuo A."/>
            <person name="Abedin M."/>
            <person name="Chapman J."/>
            <person name="Fairclough S."/>
            <person name="Hellsten U."/>
            <person name="Isogai Y."/>
            <person name="Letunic I."/>
            <person name="Marr M."/>
            <person name="Pincus D."/>
            <person name="Putnam N."/>
            <person name="Rokas A."/>
            <person name="Wright K.J."/>
            <person name="Zuzow R."/>
            <person name="Dirks W."/>
            <person name="Good M."/>
            <person name="Goodstein D."/>
            <person name="Lemons D."/>
            <person name="Li W."/>
            <person name="Lyons J.B."/>
            <person name="Morris A."/>
            <person name="Nichols S."/>
            <person name="Richter D.J."/>
            <person name="Salamov A."/>
            <person name="Bork P."/>
            <person name="Lim W.A."/>
            <person name="Manning G."/>
            <person name="Miller W.T."/>
            <person name="McGinnis W."/>
            <person name="Shapiro H."/>
            <person name="Tjian R."/>
            <person name="Grigoriev I.V."/>
            <person name="Rokhsar D."/>
        </authorList>
    </citation>
    <scope>NUCLEOTIDE SEQUENCE [LARGE SCALE GENOMIC DNA]</scope>
    <source>
        <strain evidence="5">MX1 / ATCC 50154</strain>
    </source>
</reference>
<dbReference type="IntAct" id="A9UYK3">
    <property type="interactions" value="1"/>
</dbReference>
<feature type="coiled-coil region" evidence="1">
    <location>
        <begin position="359"/>
        <end position="389"/>
    </location>
</feature>
<accession>A9UYK3</accession>
<feature type="domain" description="BZIP" evidence="3">
    <location>
        <begin position="363"/>
        <end position="426"/>
    </location>
</feature>
<gene>
    <name evidence="4" type="ORF">MONBRDRAFT_32288</name>
</gene>
<proteinExistence type="predicted"/>
<dbReference type="PROSITE" id="PS50217">
    <property type="entry name" value="BZIP"/>
    <property type="match status" value="1"/>
</dbReference>
<protein>
    <recommendedName>
        <fullName evidence="3">BZIP domain-containing protein</fullName>
    </recommendedName>
</protein>
<dbReference type="AlphaFoldDB" id="A9UYK3"/>
<dbReference type="KEGG" id="mbr:MONBRDRAFT_32288"/>
<dbReference type="Proteomes" id="UP000001357">
    <property type="component" value="Unassembled WGS sequence"/>
</dbReference>
<feature type="region of interest" description="Disordered" evidence="2">
    <location>
        <begin position="103"/>
        <end position="132"/>
    </location>
</feature>
<dbReference type="EMBL" id="CH991550">
    <property type="protein sequence ID" value="EDQ89477.1"/>
    <property type="molecule type" value="Genomic_DNA"/>
</dbReference>
<sequence length="456" mass="46658">MSATLSRPNLPTSAAPGFLFHGGTAPTASSSAFARALEAAAPGGSIVSLQAINNAIMGPSVRGKPIIGTEVTPNLDPMGLSGALDTEAPAPLDLLSTVALSTAPRAPSSPSQHRSIHSHNDASRNFGTSAPATEASLGANGVDWAANTLPWQVPWWSSLLLNPAAAAAMGMPAAQNSISTAPALSTVPGMISTTTSTPSGVGASTSSAWPQGLLNFPAVSDPASLQAVAMAAALSAQNAAGAGNPLLANYNLSSTTGTSIAPSSSTGLVMPSARPGAVVEASMAPTLLDLGTKAASFGHTQNFVLHRGHSDGGRSLQSGPRISSTSIPSHGAHSAGSGDGDLDGEAAPSTKRARRRRIADLAEADRARLRRLNREAARKHRERSKWRDESAAQDLQRLVLHHKQLASEAAALRTEVSTLREVVRTLYLGTATRAPERSLRQINSSSSKATSDSQAS</sequence>
<organism evidence="4 5">
    <name type="scientific">Monosiga brevicollis</name>
    <name type="common">Choanoflagellate</name>
    <dbReference type="NCBI Taxonomy" id="81824"/>
    <lineage>
        <taxon>Eukaryota</taxon>
        <taxon>Choanoflagellata</taxon>
        <taxon>Craspedida</taxon>
        <taxon>Salpingoecidae</taxon>
        <taxon>Monosiga</taxon>
    </lineage>
</organism>
<feature type="region of interest" description="Disordered" evidence="2">
    <location>
        <begin position="434"/>
        <end position="456"/>
    </location>
</feature>
<dbReference type="GO" id="GO:0003700">
    <property type="term" value="F:DNA-binding transcription factor activity"/>
    <property type="evidence" value="ECO:0007669"/>
    <property type="project" value="InterPro"/>
</dbReference>
<feature type="compositionally biased region" description="Low complexity" evidence="2">
    <location>
        <begin position="444"/>
        <end position="456"/>
    </location>
</feature>
<feature type="region of interest" description="Disordered" evidence="2">
    <location>
        <begin position="305"/>
        <end position="359"/>
    </location>
</feature>
<dbReference type="InParanoid" id="A9UYK3"/>
<evidence type="ECO:0000313" key="5">
    <source>
        <dbReference type="Proteomes" id="UP000001357"/>
    </source>
</evidence>
<evidence type="ECO:0000259" key="3">
    <source>
        <dbReference type="PROSITE" id="PS50217"/>
    </source>
</evidence>
<evidence type="ECO:0000256" key="2">
    <source>
        <dbReference type="SAM" id="MobiDB-lite"/>
    </source>
</evidence>
<keyword evidence="5" id="KW-1185">Reference proteome</keyword>
<keyword evidence="1" id="KW-0175">Coiled coil</keyword>
<evidence type="ECO:0000313" key="4">
    <source>
        <dbReference type="EMBL" id="EDQ89477.1"/>
    </source>
</evidence>
<dbReference type="Gene3D" id="1.20.5.170">
    <property type="match status" value="1"/>
</dbReference>
<name>A9UYK3_MONBE</name>